<evidence type="ECO:0000256" key="1">
    <source>
        <dbReference type="SAM" id="MobiDB-lite"/>
    </source>
</evidence>
<feature type="region of interest" description="Disordered" evidence="1">
    <location>
        <begin position="1"/>
        <end position="23"/>
    </location>
</feature>
<dbReference type="InterPro" id="IPR008493">
    <property type="entry name" value="Hikeshi-like_N"/>
</dbReference>
<dbReference type="EMBL" id="AP019866">
    <property type="protein sequence ID" value="BBM99345.1"/>
    <property type="molecule type" value="Genomic_DNA"/>
</dbReference>
<dbReference type="Pfam" id="PF05603">
    <property type="entry name" value="Hikeshi-like_N"/>
    <property type="match status" value="1"/>
</dbReference>
<feature type="domain" description="Hikeshi-like N-terminal" evidence="2">
    <location>
        <begin position="137"/>
        <end position="219"/>
    </location>
</feature>
<reference evidence="6" key="3">
    <citation type="journal article" date="2020" name="Curr. Biol.">
        <title>Chromatin organization in early land plants reveals an ancestral association between H3K27me3, transposons, and constitutive heterochromatin.</title>
        <authorList>
            <person name="Montgomery S.A."/>
            <person name="Tanizawa Y."/>
            <person name="Galik B."/>
            <person name="Wang N."/>
            <person name="Ito T."/>
            <person name="Mochizuki T."/>
            <person name="Akimcheva S."/>
            <person name="Bowman J.L."/>
            <person name="Cognat V."/>
            <person name="Marechal-Drouard L."/>
            <person name="Ekker H."/>
            <person name="Hong S.F."/>
            <person name="Kohchi T."/>
            <person name="Lin S.S."/>
            <person name="Liu L.D."/>
            <person name="Nakamura Y."/>
            <person name="Valeeva L.R."/>
            <person name="Shakirov E.V."/>
            <person name="Shippen D.E."/>
            <person name="Wei W.L."/>
            <person name="Yagura M."/>
            <person name="Yamaoka S."/>
            <person name="Yamato K.T."/>
            <person name="Liu C."/>
            <person name="Berger F."/>
        </authorList>
    </citation>
    <scope>NUCLEOTIDE SEQUENCE [LARGE SCALE GENOMIC DNA]</scope>
    <source>
        <strain evidence="6">Tak-1</strain>
    </source>
</reference>
<dbReference type="GO" id="GO:0061608">
    <property type="term" value="F:nuclear import signal receptor activity"/>
    <property type="evidence" value="ECO:0007669"/>
    <property type="project" value="TreeGrafter"/>
</dbReference>
<protein>
    <recommendedName>
        <fullName evidence="2">Hikeshi-like N-terminal domain-containing protein</fullName>
    </recommendedName>
</protein>
<evidence type="ECO:0000313" key="5">
    <source>
        <dbReference type="Proteomes" id="UP000077202"/>
    </source>
</evidence>
<organism evidence="4 5">
    <name type="scientific">Marchantia polymorpha subsp. ruderalis</name>
    <dbReference type="NCBI Taxonomy" id="1480154"/>
    <lineage>
        <taxon>Eukaryota</taxon>
        <taxon>Viridiplantae</taxon>
        <taxon>Streptophyta</taxon>
        <taxon>Embryophyta</taxon>
        <taxon>Marchantiophyta</taxon>
        <taxon>Marchantiopsida</taxon>
        <taxon>Marchantiidae</taxon>
        <taxon>Marchantiales</taxon>
        <taxon>Marchantiaceae</taxon>
        <taxon>Marchantia</taxon>
    </lineage>
</organism>
<dbReference type="Proteomes" id="UP001162541">
    <property type="component" value="Chromosome 1"/>
</dbReference>
<dbReference type="AlphaFoldDB" id="A0A176VJL2"/>
<accession>A0A176VJL2</accession>
<dbReference type="PANTHER" id="PTHR12925:SF0">
    <property type="entry name" value="PROTEIN HIKESHI"/>
    <property type="match status" value="1"/>
</dbReference>
<dbReference type="GO" id="GO:0005634">
    <property type="term" value="C:nucleus"/>
    <property type="evidence" value="ECO:0007669"/>
    <property type="project" value="TreeGrafter"/>
</dbReference>
<reference evidence="3" key="2">
    <citation type="journal article" date="2019" name="Curr. Biol.">
        <title>Chromatin organization in early land plants reveals an ancestral association between H3K27me3, transposons, and constitutive heterochromatin.</title>
        <authorList>
            <person name="Montgomery S.A."/>
            <person name="Tanizawa Y."/>
            <person name="Galik B."/>
            <person name="Wang N."/>
            <person name="Ito T."/>
            <person name="Mochizuki T."/>
            <person name="Akimcheva S."/>
            <person name="Bowman J."/>
            <person name="Cognat V."/>
            <person name="Drouard L."/>
            <person name="Ekker H."/>
            <person name="Houng S."/>
            <person name="Kohchi T."/>
            <person name="Lin S."/>
            <person name="Liu L.D."/>
            <person name="Nakamura Y."/>
            <person name="Valeeva L.R."/>
            <person name="Shakirov E.V."/>
            <person name="Shippen D.E."/>
            <person name="Wei W."/>
            <person name="Yagura M."/>
            <person name="Yamaoka S."/>
            <person name="Yamato K.T."/>
            <person name="Liu C."/>
            <person name="Berger F."/>
        </authorList>
    </citation>
    <scope>NUCLEOTIDE SEQUENCE [LARGE SCALE GENOMIC DNA]</scope>
    <source>
        <strain evidence="3">Tak-1</strain>
    </source>
</reference>
<dbReference type="GO" id="GO:0006606">
    <property type="term" value="P:protein import into nucleus"/>
    <property type="evidence" value="ECO:0007669"/>
    <property type="project" value="TreeGrafter"/>
</dbReference>
<evidence type="ECO:0000313" key="3">
    <source>
        <dbReference type="EMBL" id="BBM99345.1"/>
    </source>
</evidence>
<dbReference type="Proteomes" id="UP000077202">
    <property type="component" value="Unassembled WGS sequence"/>
</dbReference>
<evidence type="ECO:0000313" key="4">
    <source>
        <dbReference type="EMBL" id="OAE20125.1"/>
    </source>
</evidence>
<keyword evidence="5" id="KW-1185">Reference proteome</keyword>
<reference evidence="4 5" key="1">
    <citation type="submission" date="2016-03" db="EMBL/GenBank/DDBJ databases">
        <title>Mechanisms controlling the formation of the plant cell surface in tip-growing cells are functionally conserved among land plants.</title>
        <authorList>
            <person name="Honkanen S."/>
            <person name="Jones V.A."/>
            <person name="Morieri G."/>
            <person name="Champion C."/>
            <person name="Hetherington A.J."/>
            <person name="Kelly S."/>
            <person name="Saint-Marcoux D."/>
            <person name="Proust H."/>
            <person name="Prescott H."/>
            <person name="Dolan L."/>
        </authorList>
    </citation>
    <scope>NUCLEOTIDE SEQUENCE [LARGE SCALE GENOMIC DNA]</scope>
    <source>
        <strain evidence="5">cv. Tak-1 and cv. Tak-2</strain>
        <tissue evidence="4">Whole gametophyte</tissue>
    </source>
</reference>
<proteinExistence type="predicted"/>
<name>A0A176VJL2_MARPO</name>
<dbReference type="GO" id="GO:0005829">
    <property type="term" value="C:cytosol"/>
    <property type="evidence" value="ECO:0007669"/>
    <property type="project" value="TreeGrafter"/>
</dbReference>
<gene>
    <name evidence="4" type="ORF">AXG93_3818s1230</name>
    <name evidence="3" type="ORF">Mp_1g20610</name>
</gene>
<sequence length="290" mass="32187">MALSSTPKLFVKRTAGSSKDEIEDTKVASIGRHCRSYDYPEFDEEFGDELNRRKKRAISIEQSEPNAMAVEAADSRSMAIEPSHIELQIPTFVGNEVAGSTVFGFLFPNRSFPLNASNCCRVNSHAWELDMTIFVGEAYSKVEEICIYLLNEKSLPADKAVAVYVQAPGSSFQYCGAVYQNCPSAVLALMWPDANHRLLPSSSNNSSAKIGISVEDLSSLPVINMGVQKNIEGLALKMWEKLFNIMSGCTIEGDKLMVPKHLVDRRFQQFKDRSKKDPEYLKSFAATCSS</sequence>
<dbReference type="PANTHER" id="PTHR12925">
    <property type="entry name" value="HIKESHI FAMILY MEMBER"/>
    <property type="match status" value="1"/>
</dbReference>
<evidence type="ECO:0000313" key="6">
    <source>
        <dbReference type="Proteomes" id="UP001162541"/>
    </source>
</evidence>
<evidence type="ECO:0000259" key="2">
    <source>
        <dbReference type="Pfam" id="PF05603"/>
    </source>
</evidence>
<dbReference type="EMBL" id="LVLJ01003675">
    <property type="protein sequence ID" value="OAE20125.1"/>
    <property type="molecule type" value="Genomic_DNA"/>
</dbReference>
<dbReference type="InterPro" id="IPR031318">
    <property type="entry name" value="OPI10"/>
</dbReference>